<feature type="domain" description="Hikeshi-like C-terminal" evidence="4">
    <location>
        <begin position="196"/>
        <end position="250"/>
    </location>
</feature>
<dbReference type="PANTHER" id="PTHR12925">
    <property type="entry name" value="HIKESHI FAMILY MEMBER"/>
    <property type="match status" value="1"/>
</dbReference>
<dbReference type="EMBL" id="CAJHIT010000001">
    <property type="protein sequence ID" value="CAD6499071.1"/>
    <property type="molecule type" value="Genomic_DNA"/>
</dbReference>
<organism evidence="5 6">
    <name type="scientific">Blumeria graminis f. sp. triticale</name>
    <dbReference type="NCBI Taxonomy" id="1689686"/>
    <lineage>
        <taxon>Eukaryota</taxon>
        <taxon>Fungi</taxon>
        <taxon>Dikarya</taxon>
        <taxon>Ascomycota</taxon>
        <taxon>Pezizomycotina</taxon>
        <taxon>Leotiomycetes</taxon>
        <taxon>Erysiphales</taxon>
        <taxon>Erysiphaceae</taxon>
        <taxon>Blumeria</taxon>
    </lineage>
</organism>
<dbReference type="AlphaFoldDB" id="A0A9W4GBX4"/>
<dbReference type="PANTHER" id="PTHR12925:SF0">
    <property type="entry name" value="PROTEIN HIKESHI"/>
    <property type="match status" value="1"/>
</dbReference>
<evidence type="ECO:0000256" key="2">
    <source>
        <dbReference type="SAM" id="Phobius"/>
    </source>
</evidence>
<dbReference type="Pfam" id="PF05603">
    <property type="entry name" value="Hikeshi-like_N"/>
    <property type="match status" value="1"/>
</dbReference>
<dbReference type="Proteomes" id="UP000683417">
    <property type="component" value="Unassembled WGS sequence"/>
</dbReference>
<evidence type="ECO:0000259" key="4">
    <source>
        <dbReference type="Pfam" id="PF21057"/>
    </source>
</evidence>
<feature type="domain" description="Hikeshi-like N-terminal" evidence="3">
    <location>
        <begin position="14"/>
        <end position="167"/>
    </location>
</feature>
<comment type="caution">
    <text evidence="5">The sequence shown here is derived from an EMBL/GenBank/DDBJ whole genome shotgun (WGS) entry which is preliminary data.</text>
</comment>
<reference evidence="5" key="1">
    <citation type="submission" date="2020-10" db="EMBL/GenBank/DDBJ databases">
        <authorList>
            <person name="Muller C M."/>
        </authorList>
    </citation>
    <scope>NUCLEOTIDE SEQUENCE</scope>
    <source>
        <strain evidence="5">THUN-12</strain>
    </source>
</reference>
<comment type="similarity">
    <text evidence="1">Belongs to the OPI10 family.</text>
</comment>
<dbReference type="InterPro" id="IPR031318">
    <property type="entry name" value="OPI10"/>
</dbReference>
<proteinExistence type="inferred from homology"/>
<feature type="transmembrane region" description="Helical" evidence="2">
    <location>
        <begin position="52"/>
        <end position="72"/>
    </location>
</feature>
<evidence type="ECO:0000256" key="1">
    <source>
        <dbReference type="ARBA" id="ARBA00006623"/>
    </source>
</evidence>
<gene>
    <name evidence="5" type="ORF">BGTH12_LOCUS429</name>
</gene>
<dbReference type="GO" id="GO:0005634">
    <property type="term" value="C:nucleus"/>
    <property type="evidence" value="ECO:0007669"/>
    <property type="project" value="TreeGrafter"/>
</dbReference>
<dbReference type="GO" id="GO:0005829">
    <property type="term" value="C:cytosol"/>
    <property type="evidence" value="ECO:0007669"/>
    <property type="project" value="TreeGrafter"/>
</dbReference>
<keyword evidence="2" id="KW-0472">Membrane</keyword>
<sequence length="254" mass="27189">MEPPPTIPQLFGIVPTGMPLIIAPSSVVSPTSYIYTIPILPLPAKPFSHLTIFLLPGITLPPSTAAAVYLALPQTPTVFRFLGAIGLNKESAVFRVSGLHETQNPSTYGVTANSTVTSIAEIEVDMDAPEEVAAKILPDTSSAGILTIGISIESTEAVAAQMATLQDSSISKLNPTVPTSGTASQALVLAEKPKPDTLLLAQRIIKDAFNYLTSFSSSDIRGELVPLKAFEEWWRKFEAKVKRDPSFLEKDELA</sequence>
<keyword evidence="2" id="KW-0812">Transmembrane</keyword>
<evidence type="ECO:0000313" key="6">
    <source>
        <dbReference type="Proteomes" id="UP000683417"/>
    </source>
</evidence>
<dbReference type="InterPro" id="IPR048364">
    <property type="entry name" value="Hikeshi-like_C"/>
</dbReference>
<evidence type="ECO:0000259" key="3">
    <source>
        <dbReference type="Pfam" id="PF05603"/>
    </source>
</evidence>
<evidence type="ECO:0000313" key="5">
    <source>
        <dbReference type="EMBL" id="CAD6499071.1"/>
    </source>
</evidence>
<dbReference type="GO" id="GO:0006606">
    <property type="term" value="P:protein import into nucleus"/>
    <property type="evidence" value="ECO:0007669"/>
    <property type="project" value="TreeGrafter"/>
</dbReference>
<keyword evidence="2" id="KW-1133">Transmembrane helix</keyword>
<accession>A0A9W4GBX4</accession>
<dbReference type="GO" id="GO:0061608">
    <property type="term" value="F:nuclear import signal receptor activity"/>
    <property type="evidence" value="ECO:0007669"/>
    <property type="project" value="TreeGrafter"/>
</dbReference>
<dbReference type="InterPro" id="IPR008493">
    <property type="entry name" value="Hikeshi-like_N"/>
</dbReference>
<feature type="transmembrane region" description="Helical" evidence="2">
    <location>
        <begin position="20"/>
        <end position="40"/>
    </location>
</feature>
<protein>
    <submittedName>
        <fullName evidence="5">BgTH12-04723</fullName>
    </submittedName>
</protein>
<dbReference type="Pfam" id="PF21057">
    <property type="entry name" value="Hikeshi-like_C"/>
    <property type="match status" value="1"/>
</dbReference>
<name>A0A9W4GBX4_BLUGR</name>